<dbReference type="Pfam" id="PF00589">
    <property type="entry name" value="Phage_integrase"/>
    <property type="match status" value="1"/>
</dbReference>
<dbReference type="InterPro" id="IPR025269">
    <property type="entry name" value="SAM-like_dom"/>
</dbReference>
<evidence type="ECO:0000313" key="5">
    <source>
        <dbReference type="EMBL" id="CAG5006050.1"/>
    </source>
</evidence>
<dbReference type="Proteomes" id="UP000680038">
    <property type="component" value="Unassembled WGS sequence"/>
</dbReference>
<dbReference type="PANTHER" id="PTHR30349">
    <property type="entry name" value="PHAGE INTEGRASE-RELATED"/>
    <property type="match status" value="1"/>
</dbReference>
<dbReference type="RefSeq" id="WP_215240171.1">
    <property type="nucleotide sequence ID" value="NZ_CAJRAF010000002.1"/>
</dbReference>
<organism evidence="5 6">
    <name type="scientific">Dyadobacter helix</name>
    <dbReference type="NCBI Taxonomy" id="2822344"/>
    <lineage>
        <taxon>Bacteria</taxon>
        <taxon>Pseudomonadati</taxon>
        <taxon>Bacteroidota</taxon>
        <taxon>Cytophagia</taxon>
        <taxon>Cytophagales</taxon>
        <taxon>Spirosomataceae</taxon>
        <taxon>Dyadobacter</taxon>
    </lineage>
</organism>
<name>A0A916N5N0_9BACT</name>
<gene>
    <name evidence="5" type="primary">xerC_4</name>
    <name evidence="5" type="ORF">DYBT9275_03714</name>
</gene>
<accession>A0A916N5N0</accession>
<protein>
    <submittedName>
        <fullName evidence="5">Tyrosine recombinase XerC</fullName>
    </submittedName>
</protein>
<dbReference type="InterPro" id="IPR010998">
    <property type="entry name" value="Integrase_recombinase_N"/>
</dbReference>
<feature type="domain" description="Tyr recombinase" evidence="4">
    <location>
        <begin position="271"/>
        <end position="467"/>
    </location>
</feature>
<dbReference type="InterPro" id="IPR050090">
    <property type="entry name" value="Tyrosine_recombinase_XerCD"/>
</dbReference>
<dbReference type="CDD" id="cd01185">
    <property type="entry name" value="INTN1_C_like"/>
    <property type="match status" value="1"/>
</dbReference>
<dbReference type="InterPro" id="IPR013762">
    <property type="entry name" value="Integrase-like_cat_sf"/>
</dbReference>
<dbReference type="PANTHER" id="PTHR30349:SF64">
    <property type="entry name" value="PROPHAGE INTEGRASE INTD-RELATED"/>
    <property type="match status" value="1"/>
</dbReference>
<dbReference type="InterPro" id="IPR002104">
    <property type="entry name" value="Integrase_catalytic"/>
</dbReference>
<keyword evidence="6" id="KW-1185">Reference proteome</keyword>
<sequence>MKQATVNLFFDTRRDDNKIKLNVIFERKQKLFSTGIKVSKAEWERLKKNAEKESPDGKIKDDNFLDVWHKLWSRETAPLGIVPFARNITKQLGPNFTFDLFRESFENYGKVEAPPERIESDDVISMLDLKAKAMESEERLGSAASYRDTGISLRRFISSFNDADMSRFLNTPKPPKRNTQKPATILRFEHVTPDFLKAYEQWMLLYGRAAKKKKLKKGEAVAIDTPATLTTVGIYCRQLRSVFNDAIRDKVVSSDLYPFGKGGYIIPAGANIKKALSKVDVMKIISYQSEPGSYEERGRDLWVFSYLSNGMNITDICNIKWKDIDRAGNSLSFVRQKTARTRKGNQVRIKINLFAESWNIINRYTNSTAPESYVFPFLDSGMTAKQKKSTVSQIVTMTNLHIRSIAKKLDIAMDITTYAARHSFATILLHSEAPIAFISQSLGHQNISTTQAYLGSFDDEKMRKYLEALI</sequence>
<evidence type="ECO:0000313" key="6">
    <source>
        <dbReference type="Proteomes" id="UP000680038"/>
    </source>
</evidence>
<dbReference type="SUPFAM" id="SSF56349">
    <property type="entry name" value="DNA breaking-rejoining enzymes"/>
    <property type="match status" value="1"/>
</dbReference>
<comment type="caution">
    <text evidence="5">The sequence shown here is derived from an EMBL/GenBank/DDBJ whole genome shotgun (WGS) entry which is preliminary data.</text>
</comment>
<dbReference type="Gene3D" id="1.10.150.130">
    <property type="match status" value="1"/>
</dbReference>
<proteinExistence type="inferred from homology"/>
<keyword evidence="2" id="KW-0238">DNA-binding</keyword>
<comment type="similarity">
    <text evidence="1">Belongs to the 'phage' integrase family.</text>
</comment>
<dbReference type="EMBL" id="CAJRAF010000002">
    <property type="protein sequence ID" value="CAG5006050.1"/>
    <property type="molecule type" value="Genomic_DNA"/>
</dbReference>
<dbReference type="GO" id="GO:0003677">
    <property type="term" value="F:DNA binding"/>
    <property type="evidence" value="ECO:0007669"/>
    <property type="project" value="UniProtKB-KW"/>
</dbReference>
<dbReference type="AlphaFoldDB" id="A0A916N5N0"/>
<evidence type="ECO:0000256" key="1">
    <source>
        <dbReference type="ARBA" id="ARBA00008857"/>
    </source>
</evidence>
<dbReference type="GO" id="GO:0006310">
    <property type="term" value="P:DNA recombination"/>
    <property type="evidence" value="ECO:0007669"/>
    <property type="project" value="UniProtKB-KW"/>
</dbReference>
<evidence type="ECO:0000256" key="3">
    <source>
        <dbReference type="ARBA" id="ARBA00023172"/>
    </source>
</evidence>
<dbReference type="InterPro" id="IPR011010">
    <property type="entry name" value="DNA_brk_join_enz"/>
</dbReference>
<keyword evidence="3" id="KW-0233">DNA recombination</keyword>
<dbReference type="Gene3D" id="1.10.443.10">
    <property type="entry name" value="Intergrase catalytic core"/>
    <property type="match status" value="1"/>
</dbReference>
<evidence type="ECO:0000256" key="2">
    <source>
        <dbReference type="ARBA" id="ARBA00023125"/>
    </source>
</evidence>
<dbReference type="PROSITE" id="PS51898">
    <property type="entry name" value="TYR_RECOMBINASE"/>
    <property type="match status" value="1"/>
</dbReference>
<evidence type="ECO:0000259" key="4">
    <source>
        <dbReference type="PROSITE" id="PS51898"/>
    </source>
</evidence>
<dbReference type="GO" id="GO:0015074">
    <property type="term" value="P:DNA integration"/>
    <property type="evidence" value="ECO:0007669"/>
    <property type="project" value="InterPro"/>
</dbReference>
<reference evidence="5" key="1">
    <citation type="submission" date="2021-04" db="EMBL/GenBank/DDBJ databases">
        <authorList>
            <person name="Rodrigo-Torres L."/>
            <person name="Arahal R. D."/>
            <person name="Lucena T."/>
        </authorList>
    </citation>
    <scope>NUCLEOTIDE SEQUENCE</scope>
    <source>
        <strain evidence="5">CECT 9275</strain>
    </source>
</reference>
<dbReference type="Pfam" id="PF13102">
    <property type="entry name" value="Phage_int_SAM_5"/>
    <property type="match status" value="1"/>
</dbReference>